<feature type="domain" description="FHA" evidence="1">
    <location>
        <begin position="75"/>
        <end position="151"/>
    </location>
</feature>
<sequence length="200" mass="22229">MSGFRTTLINCQQCGRRIMVRPSDAERGSIKCSHIGCGAINTLATGSYFDETIVRGLPGFGQLTYLNEPSTTYPLQFGRNVIGTSELATIRVDRFMHNGKCFISRRHCTLTITFDKWAGTLRYQLEDGFADPDSGEKQFSLNGTSLNHIALQKTEIIDVADGGIITLGGADRFQLTHYLIEPVMLNTYKVELAFNPDHTQ</sequence>
<dbReference type="InterPro" id="IPR008984">
    <property type="entry name" value="SMAD_FHA_dom_sf"/>
</dbReference>
<evidence type="ECO:0000259" key="1">
    <source>
        <dbReference type="PROSITE" id="PS50006"/>
    </source>
</evidence>
<dbReference type="Proteomes" id="UP000474175">
    <property type="component" value="Unassembled WGS sequence"/>
</dbReference>
<evidence type="ECO:0000313" key="3">
    <source>
        <dbReference type="Proteomes" id="UP000474175"/>
    </source>
</evidence>
<keyword evidence="3" id="KW-1185">Reference proteome</keyword>
<dbReference type="SMART" id="SM00240">
    <property type="entry name" value="FHA"/>
    <property type="match status" value="1"/>
</dbReference>
<comment type="caution">
    <text evidence="2">The sequence shown here is derived from an EMBL/GenBank/DDBJ whole genome shotgun (WGS) entry which is preliminary data.</text>
</comment>
<name>A0A6L9LH98_9BACT</name>
<evidence type="ECO:0000313" key="2">
    <source>
        <dbReference type="EMBL" id="NDU98313.1"/>
    </source>
</evidence>
<dbReference type="EMBL" id="JAAFZH010000016">
    <property type="protein sequence ID" value="NDU98313.1"/>
    <property type="molecule type" value="Genomic_DNA"/>
</dbReference>
<accession>A0A6L9LH98</accession>
<protein>
    <submittedName>
        <fullName evidence="2">FHA domain-containing protein</fullName>
    </submittedName>
</protein>
<dbReference type="Pfam" id="PF00498">
    <property type="entry name" value="FHA"/>
    <property type="match status" value="1"/>
</dbReference>
<dbReference type="InterPro" id="IPR000253">
    <property type="entry name" value="FHA_dom"/>
</dbReference>
<gene>
    <name evidence="2" type="ORF">GK108_25735</name>
</gene>
<dbReference type="AlphaFoldDB" id="A0A6L9LH98"/>
<organism evidence="2 3">
    <name type="scientific">Spirosoma terrae</name>
    <dbReference type="NCBI Taxonomy" id="1968276"/>
    <lineage>
        <taxon>Bacteria</taxon>
        <taxon>Pseudomonadati</taxon>
        <taxon>Bacteroidota</taxon>
        <taxon>Cytophagia</taxon>
        <taxon>Cytophagales</taxon>
        <taxon>Cytophagaceae</taxon>
        <taxon>Spirosoma</taxon>
    </lineage>
</organism>
<dbReference type="RefSeq" id="WP_163954445.1">
    <property type="nucleotide sequence ID" value="NZ_JAAFZH010000016.1"/>
</dbReference>
<reference evidence="2 3" key="1">
    <citation type="submission" date="2020-02" db="EMBL/GenBank/DDBJ databases">
        <title>Draft genome sequence of two Spirosoma agri KCTC 52727 and Spirosoma terrae KCTC 52035.</title>
        <authorList>
            <person name="Rojas J."/>
            <person name="Ambika Manirajan B."/>
            <person name="Suarez C."/>
            <person name="Ratering S."/>
            <person name="Schnell S."/>
        </authorList>
    </citation>
    <scope>NUCLEOTIDE SEQUENCE [LARGE SCALE GENOMIC DNA]</scope>
    <source>
        <strain evidence="2 3">KCTC 52035</strain>
    </source>
</reference>
<dbReference type="Gene3D" id="2.60.200.20">
    <property type="match status" value="1"/>
</dbReference>
<dbReference type="PROSITE" id="PS50006">
    <property type="entry name" value="FHA_DOMAIN"/>
    <property type="match status" value="1"/>
</dbReference>
<proteinExistence type="predicted"/>
<dbReference type="SUPFAM" id="SSF49879">
    <property type="entry name" value="SMAD/FHA domain"/>
    <property type="match status" value="1"/>
</dbReference>